<dbReference type="PRINTS" id="PR00039">
    <property type="entry name" value="HTHLYSR"/>
</dbReference>
<dbReference type="EMBL" id="NJIH01000002">
    <property type="protein sequence ID" value="OWT65765.1"/>
    <property type="molecule type" value="Genomic_DNA"/>
</dbReference>
<dbReference type="Gene3D" id="3.40.190.10">
    <property type="entry name" value="Periplasmic binding protein-like II"/>
    <property type="match status" value="2"/>
</dbReference>
<dbReference type="InterPro" id="IPR005119">
    <property type="entry name" value="LysR_subst-bd"/>
</dbReference>
<dbReference type="FunFam" id="1.10.10.10:FF:000001">
    <property type="entry name" value="LysR family transcriptional regulator"/>
    <property type="match status" value="1"/>
</dbReference>
<keyword evidence="2" id="KW-0805">Transcription regulation</keyword>
<evidence type="ECO:0000256" key="3">
    <source>
        <dbReference type="ARBA" id="ARBA00023125"/>
    </source>
</evidence>
<dbReference type="InterPro" id="IPR036388">
    <property type="entry name" value="WH-like_DNA-bd_sf"/>
</dbReference>
<dbReference type="InterPro" id="IPR036390">
    <property type="entry name" value="WH_DNA-bd_sf"/>
</dbReference>
<evidence type="ECO:0000256" key="4">
    <source>
        <dbReference type="ARBA" id="ARBA00023163"/>
    </source>
</evidence>
<proteinExistence type="inferred from homology"/>
<dbReference type="PANTHER" id="PTHR30126">
    <property type="entry name" value="HTH-TYPE TRANSCRIPTIONAL REGULATOR"/>
    <property type="match status" value="1"/>
</dbReference>
<dbReference type="GO" id="GO:0000976">
    <property type="term" value="F:transcription cis-regulatory region binding"/>
    <property type="evidence" value="ECO:0007669"/>
    <property type="project" value="TreeGrafter"/>
</dbReference>
<name>A0A225MX07_9BURK</name>
<evidence type="ECO:0000259" key="5">
    <source>
        <dbReference type="PROSITE" id="PS50931"/>
    </source>
</evidence>
<dbReference type="AlphaFoldDB" id="A0A225MX07"/>
<feature type="domain" description="HTH lysR-type" evidence="5">
    <location>
        <begin position="4"/>
        <end position="61"/>
    </location>
</feature>
<dbReference type="PANTHER" id="PTHR30126:SF77">
    <property type="entry name" value="TRANSCRIPTIONAL REGULATORY PROTEIN"/>
    <property type="match status" value="1"/>
</dbReference>
<dbReference type="Pfam" id="PF00126">
    <property type="entry name" value="HTH_1"/>
    <property type="match status" value="1"/>
</dbReference>
<dbReference type="InterPro" id="IPR000847">
    <property type="entry name" value="LysR_HTH_N"/>
</dbReference>
<evidence type="ECO:0000313" key="7">
    <source>
        <dbReference type="Proteomes" id="UP000214603"/>
    </source>
</evidence>
<evidence type="ECO:0000313" key="6">
    <source>
        <dbReference type="EMBL" id="OWT65765.1"/>
    </source>
</evidence>
<comment type="similarity">
    <text evidence="1">Belongs to the LysR transcriptional regulatory family.</text>
</comment>
<dbReference type="RefSeq" id="WP_088601915.1">
    <property type="nucleotide sequence ID" value="NZ_NJIH01000002.1"/>
</dbReference>
<sequence length="304" mass="33580">MRRFSLAQLEAFRWICRLGTFHAAAERLNVTQPSVSQRIRELESAIDAKLFERRGSGVRLTAEGEILLRYTEQGLSLFDEMEDRLRTGDPLQGTLRVGASETVAMTCLPDMISSLEAHYPKLRVELNVRNSTMLWDLLMRKKLDVAFLTDARQHRSIHIEPLGRTEVAWFSSPGRRLVEGRPLRPSDLEGVSILSMPAPSPLNDMLVNWCTSNGAPPPAFSTCNNIAVIARLLIAGVAASILPVCTVQSEVDSGALLRYDPHPTLPPRTLCAAYPVSARGPGMDALLENAHRALADTGLFYSPH</sequence>
<dbReference type="SUPFAM" id="SSF53850">
    <property type="entry name" value="Periplasmic binding protein-like II"/>
    <property type="match status" value="1"/>
</dbReference>
<reference evidence="7" key="1">
    <citation type="submission" date="2017-06" db="EMBL/GenBank/DDBJ databases">
        <title>Herbaspirillum phytohormonus sp. nov., isolated from the root nodule of Robinia pseudoacacia in lead-zinc mine.</title>
        <authorList>
            <person name="Fan M."/>
            <person name="Lin Y."/>
        </authorList>
    </citation>
    <scope>NUCLEOTIDE SEQUENCE [LARGE SCALE GENOMIC DNA]</scope>
    <source>
        <strain evidence="7">SC-089</strain>
    </source>
</reference>
<dbReference type="Gene3D" id="1.10.10.10">
    <property type="entry name" value="Winged helix-like DNA-binding domain superfamily/Winged helix DNA-binding domain"/>
    <property type="match status" value="1"/>
</dbReference>
<accession>A0A225MX07</accession>
<dbReference type="SUPFAM" id="SSF46785">
    <property type="entry name" value="Winged helix' DNA-binding domain"/>
    <property type="match status" value="1"/>
</dbReference>
<keyword evidence="3" id="KW-0238">DNA-binding</keyword>
<gene>
    <name evidence="6" type="ORF">CEY11_03285</name>
</gene>
<dbReference type="Proteomes" id="UP000214603">
    <property type="component" value="Unassembled WGS sequence"/>
</dbReference>
<dbReference type="OrthoDB" id="8651113at2"/>
<keyword evidence="7" id="KW-1185">Reference proteome</keyword>
<evidence type="ECO:0000256" key="1">
    <source>
        <dbReference type="ARBA" id="ARBA00009437"/>
    </source>
</evidence>
<keyword evidence="4" id="KW-0804">Transcription</keyword>
<dbReference type="PROSITE" id="PS50931">
    <property type="entry name" value="HTH_LYSR"/>
    <property type="match status" value="1"/>
</dbReference>
<dbReference type="CDD" id="cd05466">
    <property type="entry name" value="PBP2_LTTR_substrate"/>
    <property type="match status" value="1"/>
</dbReference>
<organism evidence="6 7">
    <name type="scientific">Candidimonas nitroreducens</name>
    <dbReference type="NCBI Taxonomy" id="683354"/>
    <lineage>
        <taxon>Bacteria</taxon>
        <taxon>Pseudomonadati</taxon>
        <taxon>Pseudomonadota</taxon>
        <taxon>Betaproteobacteria</taxon>
        <taxon>Burkholderiales</taxon>
        <taxon>Alcaligenaceae</taxon>
        <taxon>Candidimonas</taxon>
    </lineage>
</organism>
<dbReference type="Pfam" id="PF03466">
    <property type="entry name" value="LysR_substrate"/>
    <property type="match status" value="1"/>
</dbReference>
<comment type="caution">
    <text evidence="6">The sequence shown here is derived from an EMBL/GenBank/DDBJ whole genome shotgun (WGS) entry which is preliminary data.</text>
</comment>
<evidence type="ECO:0000256" key="2">
    <source>
        <dbReference type="ARBA" id="ARBA00023015"/>
    </source>
</evidence>
<dbReference type="GO" id="GO:0003700">
    <property type="term" value="F:DNA-binding transcription factor activity"/>
    <property type="evidence" value="ECO:0007669"/>
    <property type="project" value="InterPro"/>
</dbReference>
<protein>
    <recommendedName>
        <fullName evidence="5">HTH lysR-type domain-containing protein</fullName>
    </recommendedName>
</protein>